<dbReference type="InterPro" id="IPR028098">
    <property type="entry name" value="Glyco_trans_4-like_N"/>
</dbReference>
<proteinExistence type="predicted"/>
<dbReference type="Pfam" id="PF13579">
    <property type="entry name" value="Glyco_trans_4_4"/>
    <property type="match status" value="1"/>
</dbReference>
<accession>A0ABY2J7K2</accession>
<reference evidence="6 7" key="1">
    <citation type="submission" date="2019-03" db="EMBL/GenBank/DDBJ databases">
        <title>Genomics of glacier-inhabiting Cryobacterium strains.</title>
        <authorList>
            <person name="Liu Q."/>
            <person name="Xin Y.-H."/>
        </authorList>
    </citation>
    <scope>NUCLEOTIDE SEQUENCE [LARGE SCALE GENOMIC DNA]</scope>
    <source>
        <strain evidence="6 7">TMT1-23-1</strain>
    </source>
</reference>
<dbReference type="PANTHER" id="PTHR45947:SF3">
    <property type="entry name" value="SULFOQUINOVOSYL TRANSFERASE SQD2"/>
    <property type="match status" value="1"/>
</dbReference>
<organism evidence="6 7">
    <name type="scientific">Cryobacterium sinapicolor</name>
    <dbReference type="NCBI Taxonomy" id="1259236"/>
    <lineage>
        <taxon>Bacteria</taxon>
        <taxon>Bacillati</taxon>
        <taxon>Actinomycetota</taxon>
        <taxon>Actinomycetes</taxon>
        <taxon>Micrococcales</taxon>
        <taxon>Microbacteriaceae</taxon>
        <taxon>Cryobacterium</taxon>
    </lineage>
</organism>
<dbReference type="Proteomes" id="UP000297853">
    <property type="component" value="Unassembled WGS sequence"/>
</dbReference>
<keyword evidence="2" id="KW-0328">Glycosyltransferase</keyword>
<dbReference type="Gene3D" id="3.40.50.2000">
    <property type="entry name" value="Glycogen Phosphorylase B"/>
    <property type="match status" value="2"/>
</dbReference>
<evidence type="ECO:0000313" key="7">
    <source>
        <dbReference type="Proteomes" id="UP000297853"/>
    </source>
</evidence>
<keyword evidence="7" id="KW-1185">Reference proteome</keyword>
<dbReference type="RefSeq" id="WP_134429899.1">
    <property type="nucleotide sequence ID" value="NZ_SOGQ01000045.1"/>
</dbReference>
<dbReference type="Pfam" id="PF00534">
    <property type="entry name" value="Glycos_transf_1"/>
    <property type="match status" value="1"/>
</dbReference>
<feature type="domain" description="Glycosyltransferase subfamily 4-like N-terminal" evidence="5">
    <location>
        <begin position="17"/>
        <end position="168"/>
    </location>
</feature>
<evidence type="ECO:0000256" key="2">
    <source>
        <dbReference type="ARBA" id="ARBA00022676"/>
    </source>
</evidence>
<sequence>MRVLSIVTLVSPNGEYGGPVRVALNQARALREAGHEVVLAGGARGFGEAAPHEFDGVPLRLFPARTIIPGIGFAGLCAPALQHWLKQAADSFDVVHIHAARDLVTLPAARWLRKAGIPYVMQTHGMIDPSGNPLAIPLDAFVTRPALRGAKVVFYLTDQERNDLSAVAGTALHLQHLANGVPVPVSAHGPPAGTEVLYLARLARRKRPQLFVEMALALADEFPQVSFTLVGPDEGEGPAVQRLIDAADRKGVLSWEGPLAPDATNERLARAAVYVLPSVDEPYPMSVLEAMSLGVPVVITDSCGLAQAVDEIGCGIVVDDSLEALIGAVATVLRDDVLTRSMGRAGARASRNRFGMQAIAETLASSYR</sequence>
<feature type="domain" description="Glycosyl transferase family 1" evidence="4">
    <location>
        <begin position="195"/>
        <end position="346"/>
    </location>
</feature>
<evidence type="ECO:0000256" key="3">
    <source>
        <dbReference type="ARBA" id="ARBA00022679"/>
    </source>
</evidence>
<dbReference type="SUPFAM" id="SSF53756">
    <property type="entry name" value="UDP-Glycosyltransferase/glycogen phosphorylase"/>
    <property type="match status" value="1"/>
</dbReference>
<dbReference type="EMBL" id="SOGQ01000045">
    <property type="protein sequence ID" value="TFC99658.1"/>
    <property type="molecule type" value="Genomic_DNA"/>
</dbReference>
<dbReference type="PANTHER" id="PTHR45947">
    <property type="entry name" value="SULFOQUINOVOSYL TRANSFERASE SQD2"/>
    <property type="match status" value="1"/>
</dbReference>
<evidence type="ECO:0000259" key="5">
    <source>
        <dbReference type="Pfam" id="PF13579"/>
    </source>
</evidence>
<dbReference type="InterPro" id="IPR050194">
    <property type="entry name" value="Glycosyltransferase_grp1"/>
</dbReference>
<keyword evidence="3" id="KW-0808">Transferase</keyword>
<protein>
    <recommendedName>
        <fullName evidence="1">D-inositol 3-phosphate glycosyltransferase</fullName>
    </recommendedName>
</protein>
<name>A0ABY2J7K2_9MICO</name>
<comment type="caution">
    <text evidence="6">The sequence shown here is derived from an EMBL/GenBank/DDBJ whole genome shotgun (WGS) entry which is preliminary data.</text>
</comment>
<evidence type="ECO:0000259" key="4">
    <source>
        <dbReference type="Pfam" id="PF00534"/>
    </source>
</evidence>
<dbReference type="InterPro" id="IPR001296">
    <property type="entry name" value="Glyco_trans_1"/>
</dbReference>
<evidence type="ECO:0000256" key="1">
    <source>
        <dbReference type="ARBA" id="ARBA00021292"/>
    </source>
</evidence>
<gene>
    <name evidence="6" type="ORF">E3T28_08940</name>
</gene>
<evidence type="ECO:0000313" key="6">
    <source>
        <dbReference type="EMBL" id="TFC99658.1"/>
    </source>
</evidence>